<name>A0A1D3JUE4_PSEVE</name>
<proteinExistence type="predicted"/>
<evidence type="ECO:0000256" key="1">
    <source>
        <dbReference type="PROSITE-ProRule" id="PRU01076"/>
    </source>
</evidence>
<evidence type="ECO:0000313" key="3">
    <source>
        <dbReference type="EMBL" id="SBW79571.1"/>
    </source>
</evidence>
<dbReference type="Pfam" id="PF04014">
    <property type="entry name" value="MazE_antitoxin"/>
    <property type="match status" value="1"/>
</dbReference>
<dbReference type="Proteomes" id="UP000245431">
    <property type="component" value="Chromosome PVE_r1"/>
</dbReference>
<evidence type="ECO:0000259" key="2">
    <source>
        <dbReference type="PROSITE" id="PS51740"/>
    </source>
</evidence>
<dbReference type="AlphaFoldDB" id="A0A1D3JUE4"/>
<evidence type="ECO:0000313" key="4">
    <source>
        <dbReference type="Proteomes" id="UP000245431"/>
    </source>
</evidence>
<dbReference type="GO" id="GO:0003677">
    <property type="term" value="F:DNA binding"/>
    <property type="evidence" value="ECO:0007669"/>
    <property type="project" value="UniProtKB-UniRule"/>
</dbReference>
<dbReference type="PROSITE" id="PS51740">
    <property type="entry name" value="SPOVT_ABRB"/>
    <property type="match status" value="1"/>
</dbReference>
<reference evidence="4" key="1">
    <citation type="submission" date="2016-07" db="EMBL/GenBank/DDBJ databases">
        <authorList>
            <person name="Florea S."/>
            <person name="Webb J.S."/>
            <person name="Jaromczyk J."/>
            <person name="Schardl C.L."/>
        </authorList>
    </citation>
    <scope>NUCLEOTIDE SEQUENCE [LARGE SCALE GENOMIC DNA]</scope>
    <source>
        <strain evidence="4">1YdBTEX2</strain>
    </source>
</reference>
<gene>
    <name evidence="3" type="ORF">PVE_R1G1684</name>
</gene>
<accession>A0A1D3JUE4</accession>
<dbReference type="SUPFAM" id="SSF89447">
    <property type="entry name" value="AbrB/MazE/MraZ-like"/>
    <property type="match status" value="1"/>
</dbReference>
<dbReference type="SMART" id="SM00966">
    <property type="entry name" value="SpoVT_AbrB"/>
    <property type="match status" value="1"/>
</dbReference>
<dbReference type="NCBIfam" id="TIGR01439">
    <property type="entry name" value="lp_hng_hel_AbrB"/>
    <property type="match status" value="1"/>
</dbReference>
<dbReference type="Gene3D" id="2.10.260.10">
    <property type="match status" value="1"/>
</dbReference>
<dbReference type="InterPro" id="IPR007159">
    <property type="entry name" value="SpoVT-AbrB_dom"/>
</dbReference>
<feature type="domain" description="SpoVT-AbrB" evidence="2">
    <location>
        <begin position="25"/>
        <end position="71"/>
    </location>
</feature>
<sequence length="104" mass="11409">MDQRILFSQTPYPNVRSITMETFNMATATLTSKGQITIPVQVRTALGLETGDRVEFVEMEDGKFSIIAASKTVHDLKGLIRKPAQAISIEDMNRAIAAQGAKAR</sequence>
<organism evidence="3 4">
    <name type="scientific">Pseudomonas veronii 1YdBTEX2</name>
    <dbReference type="NCBI Taxonomy" id="1295141"/>
    <lineage>
        <taxon>Bacteria</taxon>
        <taxon>Pseudomonadati</taxon>
        <taxon>Pseudomonadota</taxon>
        <taxon>Gammaproteobacteria</taxon>
        <taxon>Pseudomonadales</taxon>
        <taxon>Pseudomonadaceae</taxon>
        <taxon>Pseudomonas</taxon>
    </lineage>
</organism>
<keyword evidence="1" id="KW-0238">DNA-binding</keyword>
<dbReference type="InterPro" id="IPR037914">
    <property type="entry name" value="SpoVT-AbrB_sf"/>
</dbReference>
<protein>
    <submittedName>
        <fullName evidence="3">AbrB family transcriptional regulator</fullName>
    </submittedName>
</protein>
<dbReference type="EMBL" id="LT599583">
    <property type="protein sequence ID" value="SBW79571.1"/>
    <property type="molecule type" value="Genomic_DNA"/>
</dbReference>